<evidence type="ECO:0000256" key="3">
    <source>
        <dbReference type="ARBA" id="ARBA00023186"/>
    </source>
</evidence>
<organism evidence="4 5">
    <name type="scientific">Tritonibacter aquimaris</name>
    <dbReference type="NCBI Taxonomy" id="2663379"/>
    <lineage>
        <taxon>Bacteria</taxon>
        <taxon>Pseudomonadati</taxon>
        <taxon>Pseudomonadota</taxon>
        <taxon>Alphaproteobacteria</taxon>
        <taxon>Rhodobacterales</taxon>
        <taxon>Paracoccaceae</taxon>
        <taxon>Tritonibacter</taxon>
    </lineage>
</organism>
<dbReference type="GO" id="GO:0043461">
    <property type="term" value="P:proton-transporting ATP synthase complex assembly"/>
    <property type="evidence" value="ECO:0007669"/>
    <property type="project" value="InterPro"/>
</dbReference>
<keyword evidence="2" id="KW-0809">Transit peptide</keyword>
<sequence length="241" mass="26672">MSEWKQKRFWKEACAVEEGEGFAVALDGRKVKTPAKAALIVPTRAMADAIASEWDAQEEHVNPTTMPCTKSANAAIDKVAHQHGEVADMLAEYGDSDLLCYRADSPVELVQRQAEVWDPALDWAAKQLNARLAPRAGVLHAPQDSAALAQLRSQTHAFNNFELAAFHDLVSMSGSLVLGFAAALGWKPAQEIWEISRLDEKWQEEQWGKDDEAAELASLKQGEFLHAKRFFDLSQTVIKTS</sequence>
<accession>A0A844B013</accession>
<keyword evidence="3" id="KW-0143">Chaperone</keyword>
<reference evidence="4 5" key="1">
    <citation type="submission" date="2019-10" db="EMBL/GenBank/DDBJ databases">
        <title>Epibacterium sp. nov., isolated from seawater.</title>
        <authorList>
            <person name="Zhang X."/>
            <person name="Li N."/>
        </authorList>
    </citation>
    <scope>NUCLEOTIDE SEQUENCE [LARGE SCALE GENOMIC DNA]</scope>
    <source>
        <strain evidence="4 5">SM1969</strain>
    </source>
</reference>
<protein>
    <submittedName>
        <fullName evidence="4">ATPase</fullName>
    </submittedName>
</protein>
<dbReference type="InterPro" id="IPR023335">
    <property type="entry name" value="ATP12_ortho_dom_sf"/>
</dbReference>
<dbReference type="AlphaFoldDB" id="A0A844B013"/>
<gene>
    <name evidence="4" type="ORF">GG681_12635</name>
</gene>
<dbReference type="PANTHER" id="PTHR21013:SF10">
    <property type="entry name" value="ATP SYNTHASE MITOCHONDRIAL F1 COMPLEX ASSEMBLY FACTOR 2"/>
    <property type="match status" value="1"/>
</dbReference>
<dbReference type="InterPro" id="IPR042272">
    <property type="entry name" value="ATP12_ATP_synth-F1-assembly_N"/>
</dbReference>
<evidence type="ECO:0000256" key="1">
    <source>
        <dbReference type="ARBA" id="ARBA00008231"/>
    </source>
</evidence>
<dbReference type="Gene3D" id="3.30.2180.10">
    <property type="entry name" value="ATP12-like"/>
    <property type="match status" value="1"/>
</dbReference>
<evidence type="ECO:0000313" key="5">
    <source>
        <dbReference type="Proteomes" id="UP000436694"/>
    </source>
</evidence>
<dbReference type="PANTHER" id="PTHR21013">
    <property type="entry name" value="ATP SYNTHASE MITOCHONDRIAL F1 COMPLEX ASSEMBLY FACTOR 2/ATP12 PROTEIN, MITOCHONDRIAL PRECURSOR"/>
    <property type="match status" value="1"/>
</dbReference>
<name>A0A844B013_9RHOB</name>
<comment type="similarity">
    <text evidence="1">Belongs to the ATP12 family.</text>
</comment>
<proteinExistence type="inferred from homology"/>
<comment type="caution">
    <text evidence="4">The sequence shown here is derived from an EMBL/GenBank/DDBJ whole genome shotgun (WGS) entry which is preliminary data.</text>
</comment>
<keyword evidence="5" id="KW-1185">Reference proteome</keyword>
<dbReference type="Gene3D" id="1.10.3580.10">
    <property type="entry name" value="ATP12 ATPase"/>
    <property type="match status" value="1"/>
</dbReference>
<evidence type="ECO:0000313" key="4">
    <source>
        <dbReference type="EMBL" id="MQY43491.1"/>
    </source>
</evidence>
<dbReference type="InterPro" id="IPR011419">
    <property type="entry name" value="ATP12_ATP_synth-F1-assembly"/>
</dbReference>
<dbReference type="RefSeq" id="WP_153548391.1">
    <property type="nucleotide sequence ID" value="NZ_WIXK01000006.1"/>
</dbReference>
<dbReference type="EMBL" id="WIXK01000006">
    <property type="protein sequence ID" value="MQY43491.1"/>
    <property type="molecule type" value="Genomic_DNA"/>
</dbReference>
<dbReference type="Proteomes" id="UP000436694">
    <property type="component" value="Unassembled WGS sequence"/>
</dbReference>
<dbReference type="SUPFAM" id="SSF160909">
    <property type="entry name" value="ATP12-like"/>
    <property type="match status" value="1"/>
</dbReference>
<dbReference type="Pfam" id="PF07542">
    <property type="entry name" value="ATP12"/>
    <property type="match status" value="1"/>
</dbReference>
<evidence type="ECO:0000256" key="2">
    <source>
        <dbReference type="ARBA" id="ARBA00022946"/>
    </source>
</evidence>